<evidence type="ECO:0000313" key="2">
    <source>
        <dbReference type="EMBL" id="KAK2159201.1"/>
    </source>
</evidence>
<dbReference type="AlphaFoldDB" id="A0AAD9JUK7"/>
<dbReference type="GO" id="GO:0000149">
    <property type="term" value="F:SNARE binding"/>
    <property type="evidence" value="ECO:0007669"/>
    <property type="project" value="TreeGrafter"/>
</dbReference>
<protein>
    <recommendedName>
        <fullName evidence="1">C2 domain-containing protein</fullName>
    </recommendedName>
</protein>
<reference evidence="2" key="1">
    <citation type="journal article" date="2023" name="Mol. Biol. Evol.">
        <title>Third-Generation Sequencing Reveals the Adaptive Role of the Epigenome in Three Deep-Sea Polychaetes.</title>
        <authorList>
            <person name="Perez M."/>
            <person name="Aroh O."/>
            <person name="Sun Y."/>
            <person name="Lan Y."/>
            <person name="Juniper S.K."/>
            <person name="Young C.R."/>
            <person name="Angers B."/>
            <person name="Qian P.Y."/>
        </authorList>
    </citation>
    <scope>NUCLEOTIDE SEQUENCE</scope>
    <source>
        <strain evidence="2">P08H-3</strain>
    </source>
</reference>
<dbReference type="Pfam" id="PF00168">
    <property type="entry name" value="C2"/>
    <property type="match status" value="1"/>
</dbReference>
<dbReference type="PROSITE" id="PS50004">
    <property type="entry name" value="C2"/>
    <property type="match status" value="1"/>
</dbReference>
<comment type="caution">
    <text evidence="2">The sequence shown here is derived from an EMBL/GenBank/DDBJ whole genome shotgun (WGS) entry which is preliminary data.</text>
</comment>
<dbReference type="GO" id="GO:0017156">
    <property type="term" value="P:calcium-ion regulated exocytosis"/>
    <property type="evidence" value="ECO:0007669"/>
    <property type="project" value="TreeGrafter"/>
</dbReference>
<dbReference type="GO" id="GO:0001786">
    <property type="term" value="F:phosphatidylserine binding"/>
    <property type="evidence" value="ECO:0007669"/>
    <property type="project" value="TreeGrafter"/>
</dbReference>
<dbReference type="GO" id="GO:0030276">
    <property type="term" value="F:clathrin binding"/>
    <property type="evidence" value="ECO:0007669"/>
    <property type="project" value="TreeGrafter"/>
</dbReference>
<dbReference type="SMART" id="SM00239">
    <property type="entry name" value="C2"/>
    <property type="match status" value="1"/>
</dbReference>
<dbReference type="Proteomes" id="UP001208570">
    <property type="component" value="Unassembled WGS sequence"/>
</dbReference>
<name>A0AAD9JUK7_9ANNE</name>
<dbReference type="GO" id="GO:0070382">
    <property type="term" value="C:exocytic vesicle"/>
    <property type="evidence" value="ECO:0007669"/>
    <property type="project" value="TreeGrafter"/>
</dbReference>
<dbReference type="SUPFAM" id="SSF49562">
    <property type="entry name" value="C2 domain (Calcium/lipid-binding domain, CaLB)"/>
    <property type="match status" value="1"/>
</dbReference>
<dbReference type="Gene3D" id="2.60.40.150">
    <property type="entry name" value="C2 domain"/>
    <property type="match status" value="1"/>
</dbReference>
<dbReference type="InterPro" id="IPR035892">
    <property type="entry name" value="C2_domain_sf"/>
</dbReference>
<keyword evidence="3" id="KW-1185">Reference proteome</keyword>
<dbReference type="PANTHER" id="PTHR10024:SF383">
    <property type="entry name" value="C2 DOMAIN-CONTAINING PROTEIN"/>
    <property type="match status" value="1"/>
</dbReference>
<gene>
    <name evidence="2" type="ORF">LSH36_156g03017</name>
</gene>
<proteinExistence type="predicted"/>
<feature type="domain" description="C2" evidence="1">
    <location>
        <begin position="1"/>
        <end position="111"/>
    </location>
</feature>
<dbReference type="GO" id="GO:0005544">
    <property type="term" value="F:calcium-dependent phospholipid binding"/>
    <property type="evidence" value="ECO:0007669"/>
    <property type="project" value="TreeGrafter"/>
</dbReference>
<organism evidence="2 3">
    <name type="scientific">Paralvinella palmiformis</name>
    <dbReference type="NCBI Taxonomy" id="53620"/>
    <lineage>
        <taxon>Eukaryota</taxon>
        <taxon>Metazoa</taxon>
        <taxon>Spiralia</taxon>
        <taxon>Lophotrochozoa</taxon>
        <taxon>Annelida</taxon>
        <taxon>Polychaeta</taxon>
        <taxon>Sedentaria</taxon>
        <taxon>Canalipalpata</taxon>
        <taxon>Terebellida</taxon>
        <taxon>Terebelliformia</taxon>
        <taxon>Alvinellidae</taxon>
        <taxon>Paralvinella</taxon>
    </lineage>
</organism>
<sequence>MYDSEQSLLTVRLIQASDLVPRDFSGSLDPYCRLRLLPNQKLQLQSKVQRKTRCPEFEEEFIFDVQQSDMGSRTLEILVFDFDQYSRDECIGQVHMPLEHVELSRDPTFVCRAIMPYDDQKQVWSVTRVWRSRGLRDSEVSQGSGVLEVYVTVECHKGLEF</sequence>
<evidence type="ECO:0000313" key="3">
    <source>
        <dbReference type="Proteomes" id="UP001208570"/>
    </source>
</evidence>
<accession>A0AAD9JUK7</accession>
<dbReference type="PANTHER" id="PTHR10024">
    <property type="entry name" value="SYNAPTOTAGMIN"/>
    <property type="match status" value="1"/>
</dbReference>
<dbReference type="InterPro" id="IPR000008">
    <property type="entry name" value="C2_dom"/>
</dbReference>
<evidence type="ECO:0000259" key="1">
    <source>
        <dbReference type="PROSITE" id="PS50004"/>
    </source>
</evidence>
<dbReference type="GO" id="GO:0005886">
    <property type="term" value="C:plasma membrane"/>
    <property type="evidence" value="ECO:0007669"/>
    <property type="project" value="TreeGrafter"/>
</dbReference>
<dbReference type="EMBL" id="JAODUP010000156">
    <property type="protein sequence ID" value="KAK2159201.1"/>
    <property type="molecule type" value="Genomic_DNA"/>
</dbReference>
<dbReference type="GO" id="GO:0005509">
    <property type="term" value="F:calcium ion binding"/>
    <property type="evidence" value="ECO:0007669"/>
    <property type="project" value="TreeGrafter"/>
</dbReference>